<sequence>MLLHDEIPIMQVKLPQKHMEKFQLDDELIKESFQASENEEVFEFNRKKMDAVLGLYEYSPELREESKIMEKILDLVSKMNVSPTSSTWGYTVIFHY</sequence>
<proteinExistence type="predicted"/>
<reference evidence="2" key="1">
    <citation type="submission" date="2022-11" db="UniProtKB">
        <authorList>
            <consortium name="WormBaseParasite"/>
        </authorList>
    </citation>
    <scope>IDENTIFICATION</scope>
</reference>
<accession>A0A914YIS5</accession>
<organism evidence="1 2">
    <name type="scientific">Panagrolaimus superbus</name>
    <dbReference type="NCBI Taxonomy" id="310955"/>
    <lineage>
        <taxon>Eukaryota</taxon>
        <taxon>Metazoa</taxon>
        <taxon>Ecdysozoa</taxon>
        <taxon>Nematoda</taxon>
        <taxon>Chromadorea</taxon>
        <taxon>Rhabditida</taxon>
        <taxon>Tylenchina</taxon>
        <taxon>Panagrolaimomorpha</taxon>
        <taxon>Panagrolaimoidea</taxon>
        <taxon>Panagrolaimidae</taxon>
        <taxon>Panagrolaimus</taxon>
    </lineage>
</organism>
<evidence type="ECO:0000313" key="1">
    <source>
        <dbReference type="Proteomes" id="UP000887577"/>
    </source>
</evidence>
<evidence type="ECO:0000313" key="2">
    <source>
        <dbReference type="WBParaSite" id="PSU_v2.g17213.t1"/>
    </source>
</evidence>
<name>A0A914YIS5_9BILA</name>
<dbReference type="Proteomes" id="UP000887577">
    <property type="component" value="Unplaced"/>
</dbReference>
<dbReference type="WBParaSite" id="PSU_v2.g17213.t1">
    <property type="protein sequence ID" value="PSU_v2.g17213.t1"/>
    <property type="gene ID" value="PSU_v2.g17213"/>
</dbReference>
<dbReference type="AlphaFoldDB" id="A0A914YIS5"/>
<protein>
    <submittedName>
        <fullName evidence="2">Uncharacterized protein</fullName>
    </submittedName>
</protein>
<keyword evidence="1" id="KW-1185">Reference proteome</keyword>